<dbReference type="Proteomes" id="UP001225646">
    <property type="component" value="Unassembled WGS sequence"/>
</dbReference>
<proteinExistence type="predicted"/>
<evidence type="ECO:0000313" key="1">
    <source>
        <dbReference type="EMBL" id="MDQ0162927.1"/>
    </source>
</evidence>
<keyword evidence="2" id="KW-1185">Reference proteome</keyword>
<dbReference type="RefSeq" id="WP_044893146.1">
    <property type="nucleotide sequence ID" value="NZ_JAUSTR010000008.1"/>
</dbReference>
<name>A0ABT9VPL4_9BACI</name>
<organism evidence="1 2">
    <name type="scientific">Aeribacillus alveayuensis</name>
    <dbReference type="NCBI Taxonomy" id="279215"/>
    <lineage>
        <taxon>Bacteria</taxon>
        <taxon>Bacillati</taxon>
        <taxon>Bacillota</taxon>
        <taxon>Bacilli</taxon>
        <taxon>Bacillales</taxon>
        <taxon>Bacillaceae</taxon>
        <taxon>Aeribacillus</taxon>
    </lineage>
</organism>
<reference evidence="1 2" key="1">
    <citation type="submission" date="2023-07" db="EMBL/GenBank/DDBJ databases">
        <title>Genomic Encyclopedia of Type Strains, Phase IV (KMG-IV): sequencing the most valuable type-strain genomes for metagenomic binning, comparative biology and taxonomic classification.</title>
        <authorList>
            <person name="Goeker M."/>
        </authorList>
    </citation>
    <scope>NUCLEOTIDE SEQUENCE [LARGE SCALE GENOMIC DNA]</scope>
    <source>
        <strain evidence="1 2">DSM 19092</strain>
    </source>
</reference>
<dbReference type="InterPro" id="IPR036873">
    <property type="entry name" value="Rhodanese-like_dom_sf"/>
</dbReference>
<evidence type="ECO:0000313" key="2">
    <source>
        <dbReference type="Proteomes" id="UP001225646"/>
    </source>
</evidence>
<accession>A0ABT9VPL4</accession>
<protein>
    <submittedName>
        <fullName evidence="1">Rhodanese-related sulfurtransferase</fullName>
    </submittedName>
</protein>
<dbReference type="SUPFAM" id="SSF52821">
    <property type="entry name" value="Rhodanese/Cell cycle control phosphatase"/>
    <property type="match status" value="1"/>
</dbReference>
<comment type="caution">
    <text evidence="1">The sequence shown here is derived from an EMBL/GenBank/DDBJ whole genome shotgun (WGS) entry which is preliminary data.</text>
</comment>
<dbReference type="EMBL" id="JAUSTR010000008">
    <property type="protein sequence ID" value="MDQ0162927.1"/>
    <property type="molecule type" value="Genomic_DNA"/>
</dbReference>
<dbReference type="Gene3D" id="3.40.250.10">
    <property type="entry name" value="Rhodanese-like domain"/>
    <property type="match status" value="1"/>
</dbReference>
<gene>
    <name evidence="1" type="ORF">J2S06_002004</name>
</gene>
<sequence>MIYLQFILFAIVFSILYKRYFPVSGVQCIDIKNTQLEKRNVLLDLRDYDVSSKDPIPGAVNIPIAYLKRYSHTIPKKEVHVIAENPLEKNIGIRYLRKKGYKVLGYTLTECTCKKAGSAA</sequence>